<organism evidence="2 3">
    <name type="scientific">Phaseolus angularis</name>
    <name type="common">Azuki bean</name>
    <name type="synonym">Vigna angularis</name>
    <dbReference type="NCBI Taxonomy" id="3914"/>
    <lineage>
        <taxon>Eukaryota</taxon>
        <taxon>Viridiplantae</taxon>
        <taxon>Streptophyta</taxon>
        <taxon>Embryophyta</taxon>
        <taxon>Tracheophyta</taxon>
        <taxon>Spermatophyta</taxon>
        <taxon>Magnoliopsida</taxon>
        <taxon>eudicotyledons</taxon>
        <taxon>Gunneridae</taxon>
        <taxon>Pentapetalae</taxon>
        <taxon>rosids</taxon>
        <taxon>fabids</taxon>
        <taxon>Fabales</taxon>
        <taxon>Fabaceae</taxon>
        <taxon>Papilionoideae</taxon>
        <taxon>50 kb inversion clade</taxon>
        <taxon>NPAAA clade</taxon>
        <taxon>indigoferoid/millettioid clade</taxon>
        <taxon>Phaseoleae</taxon>
        <taxon>Vigna</taxon>
    </lineage>
</organism>
<reference evidence="3" key="1">
    <citation type="journal article" date="2015" name="Proc. Natl. Acad. Sci. U.S.A.">
        <title>Genome sequencing of adzuki bean (Vigna angularis) provides insight into high starch and low fat accumulation and domestication.</title>
        <authorList>
            <person name="Yang K."/>
            <person name="Tian Z."/>
            <person name="Chen C."/>
            <person name="Luo L."/>
            <person name="Zhao B."/>
            <person name="Wang Z."/>
            <person name="Yu L."/>
            <person name="Li Y."/>
            <person name="Sun Y."/>
            <person name="Li W."/>
            <person name="Chen Y."/>
            <person name="Li Y."/>
            <person name="Zhang Y."/>
            <person name="Ai D."/>
            <person name="Zhao J."/>
            <person name="Shang C."/>
            <person name="Ma Y."/>
            <person name="Wu B."/>
            <person name="Wang M."/>
            <person name="Gao L."/>
            <person name="Sun D."/>
            <person name="Zhang P."/>
            <person name="Guo F."/>
            <person name="Wang W."/>
            <person name="Li Y."/>
            <person name="Wang J."/>
            <person name="Varshney R.K."/>
            <person name="Wang J."/>
            <person name="Ling H.Q."/>
            <person name="Wan P."/>
        </authorList>
    </citation>
    <scope>NUCLEOTIDE SEQUENCE</scope>
    <source>
        <strain evidence="3">cv. Jingnong 6</strain>
    </source>
</reference>
<sequence length="339" mass="38595">MVENPALKEKSAKWSYSLFWYGAEGPSRGAQRDRDWCMVFVLCYGGFDCVQVPLSAPDWPSALAKRKHGCMASSSGKRIKTVASKTNRGQKRKEQIYSNKFLSHMHERHFQTVQNRRLLMERKVGLIPTMVPEFERELGRRQWENSASYPSPANIVVVKEFYTNARTFGGATHEAYMSYVIADEIRHNAHAVSNKSPLGHPSLITHLCELVGVNTPTPPFERPRKEIDASYYTQYCMLDDLGIPMSAPHRSRLSEFGERSEEGERWNQKRHQKVQKEEPQLPLSGSLPLSGTQELTGDPLRGKMAAEGKKPTHALTAERYFTAERHFYGLGPNFSVIYE</sequence>
<accession>A0A0L9V4F7</accession>
<feature type="compositionally biased region" description="Low complexity" evidence="1">
    <location>
        <begin position="281"/>
        <end position="291"/>
    </location>
</feature>
<evidence type="ECO:0000256" key="1">
    <source>
        <dbReference type="SAM" id="MobiDB-lite"/>
    </source>
</evidence>
<feature type="region of interest" description="Disordered" evidence="1">
    <location>
        <begin position="251"/>
        <end position="309"/>
    </location>
</feature>
<feature type="compositionally biased region" description="Basic and acidic residues" evidence="1">
    <location>
        <begin position="300"/>
        <end position="309"/>
    </location>
</feature>
<evidence type="ECO:0000313" key="2">
    <source>
        <dbReference type="EMBL" id="KOM49584.1"/>
    </source>
</evidence>
<dbReference type="AlphaFoldDB" id="A0A0L9V4F7"/>
<protein>
    <submittedName>
        <fullName evidence="2">Uncharacterized protein</fullName>
    </submittedName>
</protein>
<proteinExistence type="predicted"/>
<dbReference type="Gramene" id="KOM49584">
    <property type="protein sequence ID" value="KOM49584"/>
    <property type="gene ID" value="LR48_Vigan08g041100"/>
</dbReference>
<dbReference type="EMBL" id="CM003378">
    <property type="protein sequence ID" value="KOM49584.1"/>
    <property type="molecule type" value="Genomic_DNA"/>
</dbReference>
<gene>
    <name evidence="2" type="ORF">LR48_Vigan08g041100</name>
</gene>
<evidence type="ECO:0000313" key="3">
    <source>
        <dbReference type="Proteomes" id="UP000053144"/>
    </source>
</evidence>
<feature type="compositionally biased region" description="Basic and acidic residues" evidence="1">
    <location>
        <begin position="252"/>
        <end position="267"/>
    </location>
</feature>
<dbReference type="Proteomes" id="UP000053144">
    <property type="component" value="Chromosome 8"/>
</dbReference>
<name>A0A0L9V4F7_PHAAN</name>